<feature type="domain" description="Nucleotidyl transferase" evidence="6">
    <location>
        <begin position="6"/>
        <end position="183"/>
    </location>
</feature>
<organism evidence="7">
    <name type="scientific">marine metagenome</name>
    <dbReference type="NCBI Taxonomy" id="408172"/>
    <lineage>
        <taxon>unclassified sequences</taxon>
        <taxon>metagenomes</taxon>
        <taxon>ecological metagenomes</taxon>
    </lineage>
</organism>
<gene>
    <name evidence="7" type="ORF">METZ01_LOCUS480102</name>
</gene>
<reference evidence="7" key="1">
    <citation type="submission" date="2018-05" db="EMBL/GenBank/DDBJ databases">
        <authorList>
            <person name="Lanie J.A."/>
            <person name="Ng W.-L."/>
            <person name="Kazmierczak K.M."/>
            <person name="Andrzejewski T.M."/>
            <person name="Davidsen T.M."/>
            <person name="Wayne K.J."/>
            <person name="Tettelin H."/>
            <person name="Glass J.I."/>
            <person name="Rusch D."/>
            <person name="Podicherti R."/>
            <person name="Tsui H.-C.T."/>
            <person name="Winkler M.E."/>
        </authorList>
    </citation>
    <scope>NUCLEOTIDE SEQUENCE</scope>
</reference>
<dbReference type="InterPro" id="IPR005836">
    <property type="entry name" value="ADP_Glu_pyroP_CS"/>
</dbReference>
<evidence type="ECO:0000256" key="5">
    <source>
        <dbReference type="ARBA" id="ARBA00022840"/>
    </source>
</evidence>
<dbReference type="PROSITE" id="PS00809">
    <property type="entry name" value="ADP_GLC_PYROPHOSPH_2"/>
    <property type="match status" value="1"/>
</dbReference>
<dbReference type="InterPro" id="IPR005835">
    <property type="entry name" value="NTP_transferase_dom"/>
</dbReference>
<dbReference type="GO" id="GO:0005978">
    <property type="term" value="P:glycogen biosynthetic process"/>
    <property type="evidence" value="ECO:0007669"/>
    <property type="project" value="InterPro"/>
</dbReference>
<name>A0A383C6N0_9ZZZZ</name>
<comment type="similarity">
    <text evidence="1">Belongs to the bacterial/plant glucose-1-phosphate adenylyltransferase family.</text>
</comment>
<dbReference type="PANTHER" id="PTHR43523">
    <property type="entry name" value="GLUCOSE-1-PHOSPHATE ADENYLYLTRANSFERASE-RELATED"/>
    <property type="match status" value="1"/>
</dbReference>
<keyword evidence="3" id="KW-0548">Nucleotidyltransferase</keyword>
<dbReference type="AlphaFoldDB" id="A0A383C6N0"/>
<dbReference type="PANTHER" id="PTHR43523:SF12">
    <property type="entry name" value="GLUCOSE-1-PHOSPHATE ADENYLYLTRANSFERASE LARGE SUBUNIT 1, CHLOROPLASTIC-RELATED"/>
    <property type="match status" value="1"/>
</dbReference>
<dbReference type="Pfam" id="PF00483">
    <property type="entry name" value="NTP_transferase"/>
    <property type="match status" value="1"/>
</dbReference>
<evidence type="ECO:0000256" key="1">
    <source>
        <dbReference type="ARBA" id="ARBA00010443"/>
    </source>
</evidence>
<dbReference type="GO" id="GO:0008878">
    <property type="term" value="F:glucose-1-phosphate adenylyltransferase activity"/>
    <property type="evidence" value="ECO:0007669"/>
    <property type="project" value="InterPro"/>
</dbReference>
<proteinExistence type="inferred from homology"/>
<keyword evidence="5" id="KW-0067">ATP-binding</keyword>
<dbReference type="GO" id="GO:0005524">
    <property type="term" value="F:ATP binding"/>
    <property type="evidence" value="ECO:0007669"/>
    <property type="project" value="UniProtKB-KW"/>
</dbReference>
<accession>A0A383C6N0</accession>
<dbReference type="InterPro" id="IPR011831">
    <property type="entry name" value="ADP-Glc_PPase"/>
</dbReference>
<evidence type="ECO:0000256" key="4">
    <source>
        <dbReference type="ARBA" id="ARBA00022741"/>
    </source>
</evidence>
<dbReference type="InterPro" id="IPR029044">
    <property type="entry name" value="Nucleotide-diphossugar_trans"/>
</dbReference>
<evidence type="ECO:0000256" key="2">
    <source>
        <dbReference type="ARBA" id="ARBA00022679"/>
    </source>
</evidence>
<evidence type="ECO:0000313" key="7">
    <source>
        <dbReference type="EMBL" id="SVE27248.1"/>
    </source>
</evidence>
<dbReference type="Gene3D" id="3.90.550.10">
    <property type="entry name" value="Spore Coat Polysaccharide Biosynthesis Protein SpsA, Chain A"/>
    <property type="match status" value="1"/>
</dbReference>
<feature type="non-terminal residue" evidence="7">
    <location>
        <position position="198"/>
    </location>
</feature>
<keyword evidence="2" id="KW-0808">Transferase</keyword>
<evidence type="ECO:0000259" key="6">
    <source>
        <dbReference type="Pfam" id="PF00483"/>
    </source>
</evidence>
<sequence>MRDVIGVILGGGQGARLFPLTQYRSKPAVPIGGKYRLIDIPISNCIHSDVNKISVLTQFNSASLHRHISRTYRFDSFSDGYVEILAAEQTMEDANWYQGTADAVRRQLRRLLSRQAKQCLILSGDHLYRMDYHAFVEEHREREADVSIAVKPVTRQQAPELGILKVDDRGRIIAFREKPKTDAELDDLKLEAPSEGGA</sequence>
<protein>
    <recommendedName>
        <fullName evidence="6">Nucleotidyl transferase domain-containing protein</fullName>
    </recommendedName>
</protein>
<keyword evidence="4" id="KW-0547">Nucleotide-binding</keyword>
<dbReference type="PROSITE" id="PS00808">
    <property type="entry name" value="ADP_GLC_PYROPHOSPH_1"/>
    <property type="match status" value="1"/>
</dbReference>
<evidence type="ECO:0000256" key="3">
    <source>
        <dbReference type="ARBA" id="ARBA00022695"/>
    </source>
</evidence>
<dbReference type="CDD" id="cd02508">
    <property type="entry name" value="ADP_Glucose_PP"/>
    <property type="match status" value="1"/>
</dbReference>
<dbReference type="SUPFAM" id="SSF53448">
    <property type="entry name" value="Nucleotide-diphospho-sugar transferases"/>
    <property type="match status" value="1"/>
</dbReference>
<dbReference type="EMBL" id="UINC01205874">
    <property type="protein sequence ID" value="SVE27248.1"/>
    <property type="molecule type" value="Genomic_DNA"/>
</dbReference>